<proteinExistence type="predicted"/>
<reference evidence="1 2" key="1">
    <citation type="submission" date="2023-09" db="EMBL/GenBank/DDBJ databases">
        <authorList>
            <person name="Rey-Velasco X."/>
        </authorList>
    </citation>
    <scope>NUCLEOTIDE SEQUENCE [LARGE SCALE GENOMIC DNA]</scope>
    <source>
        <strain evidence="1 2">P117</strain>
    </source>
</reference>
<keyword evidence="2" id="KW-1185">Reference proteome</keyword>
<sequence>MRVRHYLVILSLITITACSEPVTVETSVAERSLEQKIGTTFEKVQDKHFKAPNFEYLDLALTSDGAAIWGAMGIDDKGRFYFGVSTYSSYHDTAFLYQYNPKTKTLQAQSDVISQLKHNQVYRDGMSQNKLHSKFYQANDGYIYFTSFDETGESVSKGITPIHGGHFWRKKPNSENWEHLLATKEALIALNTDGRFIYALGYWGHVLYQYDTLSKRFNRTNVGAFPGHISRNILVNSDGSIFVPQVQKNPDNSINSYLVEYDSELNITDRHEMDHYMYAGKHSDHGITSFTQMKNGEIYFATGTGALYHIQKIANNKHDLVFVDFMSDTAEQGNYISNLFSIDGYGFLVGLWQKHNTRVHRWFIHEVTSGITVSYSVSDKIGEPILYGSHTKDNNGHMYMVGVDVTDRSKHYPVIIKTNYE</sequence>
<protein>
    <recommendedName>
        <fullName evidence="3">Lipoprotein</fullName>
    </recommendedName>
</protein>
<comment type="caution">
    <text evidence="1">The sequence shown here is derived from an EMBL/GenBank/DDBJ whole genome shotgun (WGS) entry which is preliminary data.</text>
</comment>
<dbReference type="EMBL" id="JAVRHX010000001">
    <property type="protein sequence ID" value="MDT0593572.1"/>
    <property type="molecule type" value="Genomic_DNA"/>
</dbReference>
<evidence type="ECO:0008006" key="3">
    <source>
        <dbReference type="Google" id="ProtNLM"/>
    </source>
</evidence>
<dbReference type="RefSeq" id="WP_311367080.1">
    <property type="nucleotide sequence ID" value="NZ_JAVRHX010000001.1"/>
</dbReference>
<evidence type="ECO:0000313" key="1">
    <source>
        <dbReference type="EMBL" id="MDT0593572.1"/>
    </source>
</evidence>
<evidence type="ECO:0000313" key="2">
    <source>
        <dbReference type="Proteomes" id="UP001253545"/>
    </source>
</evidence>
<dbReference type="PROSITE" id="PS51257">
    <property type="entry name" value="PROKAR_LIPOPROTEIN"/>
    <property type="match status" value="1"/>
</dbReference>
<dbReference type="Proteomes" id="UP001253545">
    <property type="component" value="Unassembled WGS sequence"/>
</dbReference>
<name>A0ABU2ZQ35_9ALTE</name>
<organism evidence="1 2">
    <name type="scientific">Glaciecola petra</name>
    <dbReference type="NCBI Taxonomy" id="3075602"/>
    <lineage>
        <taxon>Bacteria</taxon>
        <taxon>Pseudomonadati</taxon>
        <taxon>Pseudomonadota</taxon>
        <taxon>Gammaproteobacteria</taxon>
        <taxon>Alteromonadales</taxon>
        <taxon>Alteromonadaceae</taxon>
        <taxon>Glaciecola</taxon>
    </lineage>
</organism>
<accession>A0ABU2ZQ35</accession>
<dbReference type="SUPFAM" id="SSF63829">
    <property type="entry name" value="Calcium-dependent phosphotriesterase"/>
    <property type="match status" value="1"/>
</dbReference>
<gene>
    <name evidence="1" type="ORF">RM552_01785</name>
</gene>